<feature type="transmembrane region" description="Helical" evidence="9">
    <location>
        <begin position="75"/>
        <end position="102"/>
    </location>
</feature>
<evidence type="ECO:0000256" key="2">
    <source>
        <dbReference type="ARBA" id="ARBA00022448"/>
    </source>
</evidence>
<evidence type="ECO:0000256" key="1">
    <source>
        <dbReference type="ARBA" id="ARBA00004651"/>
    </source>
</evidence>
<dbReference type="EMBL" id="AP012342">
    <property type="protein sequence ID" value="BAM07936.1"/>
    <property type="molecule type" value="Genomic_DNA"/>
</dbReference>
<dbReference type="InterPro" id="IPR027417">
    <property type="entry name" value="P-loop_NTPase"/>
</dbReference>
<evidence type="ECO:0000256" key="4">
    <source>
        <dbReference type="ARBA" id="ARBA00022692"/>
    </source>
</evidence>
<dbReference type="Gene3D" id="3.40.50.300">
    <property type="entry name" value="P-loop containing nucleotide triphosphate hydrolases"/>
    <property type="match status" value="1"/>
</dbReference>
<keyword evidence="5" id="KW-0547">Nucleotide-binding</keyword>
<dbReference type="InterPro" id="IPR039421">
    <property type="entry name" value="Type_1_exporter"/>
</dbReference>
<dbReference type="InterPro" id="IPR003439">
    <property type="entry name" value="ABC_transporter-like_ATP-bd"/>
</dbReference>
<organism evidence="12 13">
    <name type="scientific">Leptospirillum ferrooxidans (strain C2-3)</name>
    <dbReference type="NCBI Taxonomy" id="1162668"/>
    <lineage>
        <taxon>Bacteria</taxon>
        <taxon>Pseudomonadati</taxon>
        <taxon>Nitrospirota</taxon>
        <taxon>Nitrospiria</taxon>
        <taxon>Nitrospirales</taxon>
        <taxon>Nitrospiraceae</taxon>
        <taxon>Leptospirillum</taxon>
    </lineage>
</organism>
<evidence type="ECO:0000256" key="9">
    <source>
        <dbReference type="SAM" id="Phobius"/>
    </source>
</evidence>
<dbReference type="PATRIC" id="fig|1162668.3.peg.2684"/>
<dbReference type="SUPFAM" id="SSF52540">
    <property type="entry name" value="P-loop containing nucleoside triphosphate hydrolases"/>
    <property type="match status" value="1"/>
</dbReference>
<feature type="transmembrane region" description="Helical" evidence="9">
    <location>
        <begin position="179"/>
        <end position="198"/>
    </location>
</feature>
<dbReference type="PROSITE" id="PS50893">
    <property type="entry name" value="ABC_TRANSPORTER_2"/>
    <property type="match status" value="1"/>
</dbReference>
<feature type="transmembrane region" description="Helical" evidence="9">
    <location>
        <begin position="151"/>
        <end position="173"/>
    </location>
</feature>
<evidence type="ECO:0000259" key="11">
    <source>
        <dbReference type="PROSITE" id="PS50929"/>
    </source>
</evidence>
<dbReference type="InterPro" id="IPR003593">
    <property type="entry name" value="AAA+_ATPase"/>
</dbReference>
<dbReference type="Proteomes" id="UP000007382">
    <property type="component" value="Chromosome"/>
</dbReference>
<dbReference type="PROSITE" id="PS50929">
    <property type="entry name" value="ABC_TM1F"/>
    <property type="match status" value="1"/>
</dbReference>
<dbReference type="SMART" id="SM00382">
    <property type="entry name" value="AAA"/>
    <property type="match status" value="1"/>
</dbReference>
<dbReference type="KEGG" id="lfc:LFE_2264"/>
<dbReference type="InterPro" id="IPR017871">
    <property type="entry name" value="ABC_transporter-like_CS"/>
</dbReference>
<dbReference type="GO" id="GO:0140359">
    <property type="term" value="F:ABC-type transporter activity"/>
    <property type="evidence" value="ECO:0007669"/>
    <property type="project" value="InterPro"/>
</dbReference>
<dbReference type="GO" id="GO:0005524">
    <property type="term" value="F:ATP binding"/>
    <property type="evidence" value="ECO:0007669"/>
    <property type="project" value="UniProtKB-KW"/>
</dbReference>
<keyword evidence="4 9" id="KW-0812">Transmembrane</keyword>
<dbReference type="Pfam" id="PF00664">
    <property type="entry name" value="ABC_membrane"/>
    <property type="match status" value="1"/>
</dbReference>
<reference evidence="13" key="2">
    <citation type="submission" date="2012-03" db="EMBL/GenBank/DDBJ databases">
        <title>The complete genome sequence of the pioneer microbe on fresh volcanic deposit, Leptospirillum ferrooxidans strain C2-3.</title>
        <authorList>
            <person name="Fujimura R."/>
            <person name="Sato Y."/>
            <person name="Nishizawa T."/>
            <person name="Nanba K."/>
            <person name="Oshima K."/>
            <person name="Hattori M."/>
            <person name="Kamijo T."/>
            <person name="Ohta H."/>
        </authorList>
    </citation>
    <scope>NUCLEOTIDE SEQUENCE [LARGE SCALE GENOMIC DNA]</scope>
    <source>
        <strain evidence="13">C2-3</strain>
    </source>
</reference>
<sequence length="601" mass="67234">MLSLLKQLNNLLTPSHRKRLALLSILVVMSGVAEIIGIASIMPFMGMVVSPDIVVHNHYLAILYQYFSFSSTNTFLRFIGVLVLAIMLLSNLISAITIWGILQFSFSLGRDLSIKMFSAYLNHPYVFFLNRNSSELVQNIVWEVGRIVNGILIPILTIYSRIVVTFSILLLLVWMNPQLALVSGLVLGGAYSMVFFFVRKSLAKSGIEVSVENAKRTQIAYETLGAIKDIKLLGRERDFYDRFYRPIRLYALYQSKSQMISLLPRYALETLAYGGIIVIVIYLLSVQKDVSHTLPMLALYALAGYRLMPALQQIFVNLANVRFSISAVAKITKDLETLSPKKDGEPPVPSPEETPLSFSEKISLENIVFRYKDRPEPVLKGISLSIKANTTIGIVGSTGSGKTTTLDIFLGLLEPESGQLLVDGVPISKENVRAWQANIGYVPQQIMLMDDTIERNIAFGIPDDKVDRKKVIRAAKLAHLNDFIEKELEKGYETEIGEKGIRLSGGQRQRIGIARALYHEPSVLVLDEATSALDNITENVIMEALHTLSRQKTILMVAHRLTTVKECDWIFVMENGHLSDQGTYSELLSRNSIFQQLAPKS</sequence>
<dbReference type="InterPro" id="IPR011527">
    <property type="entry name" value="ABC1_TM_dom"/>
</dbReference>
<evidence type="ECO:0000256" key="6">
    <source>
        <dbReference type="ARBA" id="ARBA00022840"/>
    </source>
</evidence>
<keyword evidence="6 12" id="KW-0067">ATP-binding</keyword>
<keyword evidence="8 9" id="KW-0472">Membrane</keyword>
<evidence type="ECO:0000256" key="3">
    <source>
        <dbReference type="ARBA" id="ARBA00022475"/>
    </source>
</evidence>
<evidence type="ECO:0000256" key="8">
    <source>
        <dbReference type="ARBA" id="ARBA00023136"/>
    </source>
</evidence>
<evidence type="ECO:0000259" key="10">
    <source>
        <dbReference type="PROSITE" id="PS50893"/>
    </source>
</evidence>
<protein>
    <submittedName>
        <fullName evidence="12">Putative ABC transporter, ATP-binding protein</fullName>
    </submittedName>
</protein>
<accession>I0IRN7</accession>
<dbReference type="STRING" id="1162668.LFE_2264"/>
<dbReference type="PANTHER" id="PTHR24221:SF654">
    <property type="entry name" value="ATP-BINDING CASSETTE SUB-FAMILY B MEMBER 6"/>
    <property type="match status" value="1"/>
</dbReference>
<comment type="subcellular location">
    <subcellularLocation>
        <location evidence="1">Cell membrane</location>
        <topology evidence="1">Multi-pass membrane protein</topology>
    </subcellularLocation>
</comment>
<keyword evidence="2" id="KW-0813">Transport</keyword>
<feature type="transmembrane region" description="Helical" evidence="9">
    <location>
        <begin position="266"/>
        <end position="284"/>
    </location>
</feature>
<name>I0IRN7_LEPFC</name>
<dbReference type="RefSeq" id="WP_014450419.1">
    <property type="nucleotide sequence ID" value="NC_017094.1"/>
</dbReference>
<dbReference type="HOGENOM" id="CLU_000604_84_3_0"/>
<dbReference type="GO" id="GO:0005886">
    <property type="term" value="C:plasma membrane"/>
    <property type="evidence" value="ECO:0007669"/>
    <property type="project" value="UniProtKB-SubCell"/>
</dbReference>
<feature type="domain" description="ABC transmembrane type-1" evidence="11">
    <location>
        <begin position="59"/>
        <end position="321"/>
    </location>
</feature>
<evidence type="ECO:0000256" key="7">
    <source>
        <dbReference type="ARBA" id="ARBA00022989"/>
    </source>
</evidence>
<evidence type="ECO:0000256" key="5">
    <source>
        <dbReference type="ARBA" id="ARBA00022741"/>
    </source>
</evidence>
<feature type="transmembrane region" description="Helical" evidence="9">
    <location>
        <begin position="20"/>
        <end position="42"/>
    </location>
</feature>
<dbReference type="Gene3D" id="1.20.1560.10">
    <property type="entry name" value="ABC transporter type 1, transmembrane domain"/>
    <property type="match status" value="1"/>
</dbReference>
<keyword evidence="7 9" id="KW-1133">Transmembrane helix</keyword>
<dbReference type="GO" id="GO:0034040">
    <property type="term" value="F:ATPase-coupled lipid transmembrane transporter activity"/>
    <property type="evidence" value="ECO:0007669"/>
    <property type="project" value="TreeGrafter"/>
</dbReference>
<keyword evidence="13" id="KW-1185">Reference proteome</keyword>
<dbReference type="FunFam" id="3.40.50.300:FF:000221">
    <property type="entry name" value="Multidrug ABC transporter ATP-binding protein"/>
    <property type="match status" value="1"/>
</dbReference>
<keyword evidence="3" id="KW-1003">Cell membrane</keyword>
<reference evidence="12 13" key="1">
    <citation type="journal article" date="2012" name="J. Bacteriol.">
        <title>Complete Genome Sequence of Leptospirillum ferrooxidans Strain C2-3, Isolated from a Fresh Volcanic Ash Deposit on the Island of Miyake, Japan.</title>
        <authorList>
            <person name="Fujimura R."/>
            <person name="Sato Y."/>
            <person name="Nishizawa T."/>
            <person name="Oshima K."/>
            <person name="Kim S.-W."/>
            <person name="Hattori M."/>
            <person name="Kamijo T."/>
            <person name="Ohta H."/>
        </authorList>
    </citation>
    <scope>NUCLEOTIDE SEQUENCE [LARGE SCALE GENOMIC DNA]</scope>
    <source>
        <strain evidence="12 13">C2-3</strain>
    </source>
</reference>
<dbReference type="PANTHER" id="PTHR24221">
    <property type="entry name" value="ATP-BINDING CASSETTE SUB-FAMILY B"/>
    <property type="match status" value="1"/>
</dbReference>
<dbReference type="Pfam" id="PF00005">
    <property type="entry name" value="ABC_tran"/>
    <property type="match status" value="1"/>
</dbReference>
<gene>
    <name evidence="12" type="ordered locus">LFE_2264</name>
</gene>
<dbReference type="SUPFAM" id="SSF90123">
    <property type="entry name" value="ABC transporter transmembrane region"/>
    <property type="match status" value="1"/>
</dbReference>
<dbReference type="InterPro" id="IPR036640">
    <property type="entry name" value="ABC1_TM_sf"/>
</dbReference>
<dbReference type="GO" id="GO:0016887">
    <property type="term" value="F:ATP hydrolysis activity"/>
    <property type="evidence" value="ECO:0007669"/>
    <property type="project" value="InterPro"/>
</dbReference>
<dbReference type="AlphaFoldDB" id="I0IRN7"/>
<evidence type="ECO:0000313" key="12">
    <source>
        <dbReference type="EMBL" id="BAM07936.1"/>
    </source>
</evidence>
<feature type="domain" description="ABC transporter" evidence="10">
    <location>
        <begin position="362"/>
        <end position="600"/>
    </location>
</feature>
<evidence type="ECO:0000313" key="13">
    <source>
        <dbReference type="Proteomes" id="UP000007382"/>
    </source>
</evidence>
<proteinExistence type="predicted"/>
<dbReference type="eggNOG" id="COG1132">
    <property type="taxonomic scope" value="Bacteria"/>
</dbReference>
<dbReference type="PROSITE" id="PS00211">
    <property type="entry name" value="ABC_TRANSPORTER_1"/>
    <property type="match status" value="1"/>
</dbReference>